<name>A0A1L9Q5B5_ASPVE</name>
<dbReference type="PRINTS" id="PR00081">
    <property type="entry name" value="GDHRDH"/>
</dbReference>
<dbReference type="OrthoDB" id="1274115at2759"/>
<evidence type="ECO:0000256" key="1">
    <source>
        <dbReference type="ARBA" id="ARBA00006484"/>
    </source>
</evidence>
<dbReference type="EMBL" id="KV878141">
    <property type="protein sequence ID" value="OJJ08936.1"/>
    <property type="molecule type" value="Genomic_DNA"/>
</dbReference>
<keyword evidence="5" id="KW-1185">Reference proteome</keyword>
<dbReference type="Proteomes" id="UP000184073">
    <property type="component" value="Unassembled WGS sequence"/>
</dbReference>
<dbReference type="PRINTS" id="PR00080">
    <property type="entry name" value="SDRFAMILY"/>
</dbReference>
<dbReference type="CDD" id="cd05374">
    <property type="entry name" value="17beta-HSD-like_SDR_c"/>
    <property type="match status" value="1"/>
</dbReference>
<dbReference type="PANTHER" id="PTHR43976:SF16">
    <property type="entry name" value="SHORT-CHAIN DEHYDROGENASE_REDUCTASE FAMILY PROTEIN"/>
    <property type="match status" value="1"/>
</dbReference>
<dbReference type="InterPro" id="IPR002347">
    <property type="entry name" value="SDR_fam"/>
</dbReference>
<keyword evidence="2" id="KW-0560">Oxidoreductase</keyword>
<evidence type="ECO:0000313" key="5">
    <source>
        <dbReference type="Proteomes" id="UP000184073"/>
    </source>
</evidence>
<accession>A0A1L9Q5B5</accession>
<dbReference type="InterPro" id="IPR051911">
    <property type="entry name" value="SDR_oxidoreductase"/>
</dbReference>
<dbReference type="GO" id="GO:0016491">
    <property type="term" value="F:oxidoreductase activity"/>
    <property type="evidence" value="ECO:0007669"/>
    <property type="project" value="UniProtKB-KW"/>
</dbReference>
<organism evidence="4 5">
    <name type="scientific">Aspergillus versicolor CBS 583.65</name>
    <dbReference type="NCBI Taxonomy" id="1036611"/>
    <lineage>
        <taxon>Eukaryota</taxon>
        <taxon>Fungi</taxon>
        <taxon>Dikarya</taxon>
        <taxon>Ascomycota</taxon>
        <taxon>Pezizomycotina</taxon>
        <taxon>Eurotiomycetes</taxon>
        <taxon>Eurotiomycetidae</taxon>
        <taxon>Eurotiales</taxon>
        <taxon>Aspergillaceae</taxon>
        <taxon>Aspergillus</taxon>
        <taxon>Aspergillus subgen. Nidulantes</taxon>
    </lineage>
</organism>
<sequence length="281" mass="30689">MSLVWLITGTSSGFGHEFVTQALDRGDKVIATARNISKISNLKQLGAEIMELDVTSPQAELNTKAAEAVSFFGRIDVLVNNAAYTQFGFLEDMSEDDYVKQFTTNVFGTINTTRAFLPHFRSRRAGTVVNIGSMSAWETYPGVGAYSASKAALRYATDALGQEVASLGVKTLLVEPGQFRTELLSSRNSMFVETDIAEYKEVASATFDAFRKVHGNQRGDPAKGVARIIEVVRGENEAAGRVWPKDLALGPDAVAVIRRKCEETLRSLAEWEDLSTGTDFV</sequence>
<reference evidence="5" key="1">
    <citation type="journal article" date="2017" name="Genome Biol.">
        <title>Comparative genomics reveals high biological diversity and specific adaptations in the industrially and medically important fungal genus Aspergillus.</title>
        <authorList>
            <person name="de Vries R.P."/>
            <person name="Riley R."/>
            <person name="Wiebenga A."/>
            <person name="Aguilar-Osorio G."/>
            <person name="Amillis S."/>
            <person name="Uchima C.A."/>
            <person name="Anderluh G."/>
            <person name="Asadollahi M."/>
            <person name="Askin M."/>
            <person name="Barry K."/>
            <person name="Battaglia E."/>
            <person name="Bayram O."/>
            <person name="Benocci T."/>
            <person name="Braus-Stromeyer S.A."/>
            <person name="Caldana C."/>
            <person name="Canovas D."/>
            <person name="Cerqueira G.C."/>
            <person name="Chen F."/>
            <person name="Chen W."/>
            <person name="Choi C."/>
            <person name="Clum A."/>
            <person name="Dos Santos R.A."/>
            <person name="Damasio A.R."/>
            <person name="Diallinas G."/>
            <person name="Emri T."/>
            <person name="Fekete E."/>
            <person name="Flipphi M."/>
            <person name="Freyberg S."/>
            <person name="Gallo A."/>
            <person name="Gournas C."/>
            <person name="Habgood R."/>
            <person name="Hainaut M."/>
            <person name="Harispe M.L."/>
            <person name="Henrissat B."/>
            <person name="Hilden K.S."/>
            <person name="Hope R."/>
            <person name="Hossain A."/>
            <person name="Karabika E."/>
            <person name="Karaffa L."/>
            <person name="Karanyi Z."/>
            <person name="Krasevec N."/>
            <person name="Kuo A."/>
            <person name="Kusch H."/>
            <person name="LaButti K."/>
            <person name="Lagendijk E.L."/>
            <person name="Lapidus A."/>
            <person name="Levasseur A."/>
            <person name="Lindquist E."/>
            <person name="Lipzen A."/>
            <person name="Logrieco A.F."/>
            <person name="MacCabe A."/>
            <person name="Maekelae M.R."/>
            <person name="Malavazi I."/>
            <person name="Melin P."/>
            <person name="Meyer V."/>
            <person name="Mielnichuk N."/>
            <person name="Miskei M."/>
            <person name="Molnar A.P."/>
            <person name="Mule G."/>
            <person name="Ngan C.Y."/>
            <person name="Orejas M."/>
            <person name="Orosz E."/>
            <person name="Ouedraogo J.P."/>
            <person name="Overkamp K.M."/>
            <person name="Park H.-S."/>
            <person name="Perrone G."/>
            <person name="Piumi F."/>
            <person name="Punt P.J."/>
            <person name="Ram A.F."/>
            <person name="Ramon A."/>
            <person name="Rauscher S."/>
            <person name="Record E."/>
            <person name="Riano-Pachon D.M."/>
            <person name="Robert V."/>
            <person name="Roehrig J."/>
            <person name="Ruller R."/>
            <person name="Salamov A."/>
            <person name="Salih N.S."/>
            <person name="Samson R.A."/>
            <person name="Sandor E."/>
            <person name="Sanguinetti M."/>
            <person name="Schuetze T."/>
            <person name="Sepcic K."/>
            <person name="Shelest E."/>
            <person name="Sherlock G."/>
            <person name="Sophianopoulou V."/>
            <person name="Squina F.M."/>
            <person name="Sun H."/>
            <person name="Susca A."/>
            <person name="Todd R.B."/>
            <person name="Tsang A."/>
            <person name="Unkles S.E."/>
            <person name="van de Wiele N."/>
            <person name="van Rossen-Uffink D."/>
            <person name="Oliveira J.V."/>
            <person name="Vesth T.C."/>
            <person name="Visser J."/>
            <person name="Yu J.-H."/>
            <person name="Zhou M."/>
            <person name="Andersen M.R."/>
            <person name="Archer D.B."/>
            <person name="Baker S.E."/>
            <person name="Benoit I."/>
            <person name="Brakhage A.A."/>
            <person name="Braus G.H."/>
            <person name="Fischer R."/>
            <person name="Frisvad J.C."/>
            <person name="Goldman G.H."/>
            <person name="Houbraken J."/>
            <person name="Oakley B."/>
            <person name="Pocsi I."/>
            <person name="Scazzocchio C."/>
            <person name="Seiboth B."/>
            <person name="vanKuyk P.A."/>
            <person name="Wortman J."/>
            <person name="Dyer P.S."/>
            <person name="Grigoriev I.V."/>
        </authorList>
    </citation>
    <scope>NUCLEOTIDE SEQUENCE [LARGE SCALE GENOMIC DNA]</scope>
    <source>
        <strain evidence="5">CBS 583.65</strain>
    </source>
</reference>
<dbReference type="STRING" id="1036611.A0A1L9Q5B5"/>
<dbReference type="Pfam" id="PF00106">
    <property type="entry name" value="adh_short"/>
    <property type="match status" value="1"/>
</dbReference>
<protein>
    <submittedName>
        <fullName evidence="4">Uncharacterized protein</fullName>
    </submittedName>
</protein>
<proteinExistence type="inferred from homology"/>
<dbReference type="InterPro" id="IPR036291">
    <property type="entry name" value="NAD(P)-bd_dom_sf"/>
</dbReference>
<dbReference type="AlphaFoldDB" id="A0A1L9Q5B5"/>
<dbReference type="PANTHER" id="PTHR43976">
    <property type="entry name" value="SHORT CHAIN DEHYDROGENASE"/>
    <property type="match status" value="1"/>
</dbReference>
<dbReference type="Gene3D" id="3.40.50.720">
    <property type="entry name" value="NAD(P)-binding Rossmann-like Domain"/>
    <property type="match status" value="1"/>
</dbReference>
<evidence type="ECO:0000256" key="3">
    <source>
        <dbReference type="RuleBase" id="RU000363"/>
    </source>
</evidence>
<evidence type="ECO:0000313" key="4">
    <source>
        <dbReference type="EMBL" id="OJJ08936.1"/>
    </source>
</evidence>
<comment type="similarity">
    <text evidence="1 3">Belongs to the short-chain dehydrogenases/reductases (SDR) family.</text>
</comment>
<dbReference type="SUPFAM" id="SSF51735">
    <property type="entry name" value="NAD(P)-binding Rossmann-fold domains"/>
    <property type="match status" value="1"/>
</dbReference>
<evidence type="ECO:0000256" key="2">
    <source>
        <dbReference type="ARBA" id="ARBA00023002"/>
    </source>
</evidence>
<gene>
    <name evidence="4" type="ORF">ASPVEDRAFT_180681</name>
</gene>
<dbReference type="RefSeq" id="XP_040674698.1">
    <property type="nucleotide sequence ID" value="XM_040808863.1"/>
</dbReference>
<dbReference type="GeneID" id="63724374"/>
<dbReference type="VEuPathDB" id="FungiDB:ASPVEDRAFT_180681"/>